<evidence type="ECO:0000313" key="2">
    <source>
        <dbReference type="EMBL" id="KFX06009.1"/>
    </source>
</evidence>
<reference evidence="2 3" key="1">
    <citation type="submission" date="2014-08" db="EMBL/GenBank/DDBJ databases">
        <title>Genome sequences of NCPPB Pectobacterium isolates.</title>
        <authorList>
            <person name="Glover R.H."/>
            <person name="Sapp M."/>
            <person name="Elphinstone J."/>
        </authorList>
    </citation>
    <scope>NUCLEOTIDE SEQUENCE [LARGE SCALE GENOMIC DNA]</scope>
    <source>
        <strain evidence="2 3">NCPPB 2795</strain>
    </source>
</reference>
<feature type="transmembrane region" description="Helical" evidence="1">
    <location>
        <begin position="12"/>
        <end position="36"/>
    </location>
</feature>
<dbReference type="STRING" id="55207.KP22_09130"/>
<feature type="transmembrane region" description="Helical" evidence="1">
    <location>
        <begin position="102"/>
        <end position="125"/>
    </location>
</feature>
<evidence type="ECO:0000313" key="3">
    <source>
        <dbReference type="Proteomes" id="UP000032874"/>
    </source>
</evidence>
<feature type="transmembrane region" description="Helical" evidence="1">
    <location>
        <begin position="182"/>
        <end position="199"/>
    </location>
</feature>
<gene>
    <name evidence="2" type="ORF">KP22_09130</name>
</gene>
<protein>
    <submittedName>
        <fullName evidence="2">Uncharacterized protein</fullName>
    </submittedName>
</protein>
<dbReference type="eggNOG" id="ENOG5032VSV">
    <property type="taxonomic scope" value="Bacteria"/>
</dbReference>
<comment type="caution">
    <text evidence="2">The sequence shown here is derived from an EMBL/GenBank/DDBJ whole genome shotgun (WGS) entry which is preliminary data.</text>
</comment>
<keyword evidence="1" id="KW-1133">Transmembrane helix</keyword>
<dbReference type="Proteomes" id="UP000032874">
    <property type="component" value="Unassembled WGS sequence"/>
</dbReference>
<dbReference type="EMBL" id="JQHM01000002">
    <property type="protein sequence ID" value="KFX06009.1"/>
    <property type="molecule type" value="Genomic_DNA"/>
</dbReference>
<name>A0A093RZQ7_9GAMM</name>
<feature type="transmembrane region" description="Helical" evidence="1">
    <location>
        <begin position="137"/>
        <end position="162"/>
    </location>
</feature>
<accession>A0A093RZQ7</accession>
<dbReference type="AlphaFoldDB" id="A0A093RZQ7"/>
<dbReference type="RefSeq" id="WP_039323810.1">
    <property type="nucleotide sequence ID" value="NZ_JQHM01000002.1"/>
</dbReference>
<keyword evidence="1" id="KW-0812">Transmembrane</keyword>
<feature type="transmembrane region" description="Helical" evidence="1">
    <location>
        <begin position="48"/>
        <end position="66"/>
    </location>
</feature>
<proteinExistence type="predicted"/>
<evidence type="ECO:0000256" key="1">
    <source>
        <dbReference type="SAM" id="Phobius"/>
    </source>
</evidence>
<feature type="transmembrane region" description="Helical" evidence="1">
    <location>
        <begin position="73"/>
        <end position="90"/>
    </location>
</feature>
<keyword evidence="1" id="KW-0472">Membrane</keyword>
<organism evidence="2 3">
    <name type="scientific">Pectobacterium betavasculorum</name>
    <dbReference type="NCBI Taxonomy" id="55207"/>
    <lineage>
        <taxon>Bacteria</taxon>
        <taxon>Pseudomonadati</taxon>
        <taxon>Pseudomonadota</taxon>
        <taxon>Gammaproteobacteria</taxon>
        <taxon>Enterobacterales</taxon>
        <taxon>Pectobacteriaceae</taxon>
        <taxon>Pectobacterium</taxon>
    </lineage>
</organism>
<sequence length="205" mass="22595">MSKDVAVVARRVGFALALAVIVGFVLLALFIDVVVLNNAVGEISITEFSQEAFLLLTGLLFLRIAIKWRARRGGYLLIAGFFFCLLIREMDFFLDNIAHGSWLYFAILCAVVCIGYATSSINSTFAGLAHFLQHASYSYMVCGLLAVLVFSRLFGMTLLWGTLMDGGYIRTVKNVAEEGAELFGYTLCLISGVLYTRSVNQKTKL</sequence>